<dbReference type="InterPro" id="IPR035909">
    <property type="entry name" value="CheB_C"/>
</dbReference>
<name>W4LHR9_ENTF1</name>
<dbReference type="Proteomes" id="UP000019141">
    <property type="component" value="Unassembled WGS sequence"/>
</dbReference>
<feature type="active site" evidence="6">
    <location>
        <position position="166"/>
    </location>
</feature>
<dbReference type="GO" id="GO:0008984">
    <property type="term" value="F:protein-glutamate methylesterase activity"/>
    <property type="evidence" value="ECO:0007669"/>
    <property type="project" value="InterPro"/>
</dbReference>
<dbReference type="SMART" id="SM00138">
    <property type="entry name" value="MeTrc"/>
    <property type="match status" value="1"/>
</dbReference>
<dbReference type="InterPro" id="IPR022641">
    <property type="entry name" value="CheR_N"/>
</dbReference>
<dbReference type="AlphaFoldDB" id="W4LHR9"/>
<dbReference type="GO" id="GO:0000156">
    <property type="term" value="F:phosphorelay response regulator activity"/>
    <property type="evidence" value="ECO:0007669"/>
    <property type="project" value="InterPro"/>
</dbReference>
<dbReference type="EMBL" id="AZHW01000663">
    <property type="protein sequence ID" value="ETW97459.1"/>
    <property type="molecule type" value="Genomic_DNA"/>
</dbReference>
<protein>
    <recommendedName>
        <fullName evidence="2">protein-glutamate O-methyltransferase</fullName>
        <ecNumber evidence="2">2.1.1.80</ecNumber>
    </recommendedName>
</protein>
<dbReference type="GO" id="GO:0006935">
    <property type="term" value="P:chemotaxis"/>
    <property type="evidence" value="ECO:0007669"/>
    <property type="project" value="UniProtKB-UniRule"/>
</dbReference>
<dbReference type="PROSITE" id="PS50122">
    <property type="entry name" value="CHEB"/>
    <property type="match status" value="1"/>
</dbReference>
<feature type="non-terminal residue" evidence="9">
    <location>
        <position position="587"/>
    </location>
</feature>
<dbReference type="Gene3D" id="3.40.50.180">
    <property type="entry name" value="Methylesterase CheB, C-terminal domain"/>
    <property type="match status" value="1"/>
</dbReference>
<dbReference type="InterPro" id="IPR000780">
    <property type="entry name" value="CheR_MeTrfase"/>
</dbReference>
<keyword evidence="6" id="KW-0378">Hydrolase</keyword>
<dbReference type="SUPFAM" id="SSF52738">
    <property type="entry name" value="Methylesterase CheB, C-terminal domain"/>
    <property type="match status" value="1"/>
</dbReference>
<evidence type="ECO:0000256" key="5">
    <source>
        <dbReference type="ARBA" id="ARBA00022691"/>
    </source>
</evidence>
<sequence>MPQHQPASAVIHSLSATASDADNLTHIEPVGSESTLTHIVGIGASAGGLQALESFFEHFVPPPGMAFVVVQHLSPDFKSLMHELLARHTQMRTVCVDQDTQVEPQTIYLNTARQDLTLNHGVLRVSDFPDLPGMQIHRPIDHFLSSLAEAVGDKAIAIILSGTGSDGELGVRRIKERGGTVLVQDTASATFDGMPRSALATGVVDAVMSPEHMPRAILGSISPLIPASTADFAMDEDKIVTIAALLGQECPIDIMPYRRTTLYRRIHRRMMLTDVSEIDAYIAILRSSAEERGMLIQDLLINVTRFFRDSEAYQVLEREVVPSLLDRIPDGETIRIWVTACSTGEEAYSIAMLLREQLDQRSMNTPVKIFATDVDQEALAMASSGCYPQRIAEDLSPERLERFFVARDTGYQVIRSLREMIIFAPHDLTQEPPFAQMELVSCRNCLIYLEPYTQQHVLSLLGYALRDQGYLWLGPSESIDSLSAYFQPVQRKWRLFRKTHPVPPPRAAQFTIPAFPTAALFPHTHEATRKSGPRPPASQIADPKPWSVYHNMVESYCPPALIVNDRGSVLWVVGEGASYLKRLVSGH</sequence>
<dbReference type="PRINTS" id="PR00996">
    <property type="entry name" value="CHERMTFRASE"/>
</dbReference>
<dbReference type="Gene3D" id="1.10.155.10">
    <property type="entry name" value="Chemotaxis receptor methyltransferase CheR, N-terminal domain"/>
    <property type="match status" value="1"/>
</dbReference>
<evidence type="ECO:0000259" key="7">
    <source>
        <dbReference type="PROSITE" id="PS50122"/>
    </source>
</evidence>
<accession>W4LHR9</accession>
<comment type="catalytic activity">
    <reaction evidence="1">
        <text>L-glutamyl-[protein] + S-adenosyl-L-methionine = [protein]-L-glutamate 5-O-methyl ester + S-adenosyl-L-homocysteine</text>
        <dbReference type="Rhea" id="RHEA:24452"/>
        <dbReference type="Rhea" id="RHEA-COMP:10208"/>
        <dbReference type="Rhea" id="RHEA-COMP:10311"/>
        <dbReference type="ChEBI" id="CHEBI:29973"/>
        <dbReference type="ChEBI" id="CHEBI:57856"/>
        <dbReference type="ChEBI" id="CHEBI:59789"/>
        <dbReference type="ChEBI" id="CHEBI:82795"/>
        <dbReference type="EC" id="2.1.1.80"/>
    </reaction>
</comment>
<dbReference type="CDD" id="cd16434">
    <property type="entry name" value="CheB-CheR_fusion"/>
    <property type="match status" value="1"/>
</dbReference>
<keyword evidence="6" id="KW-0145">Chemotaxis</keyword>
<feature type="active site" evidence="6">
    <location>
        <position position="45"/>
    </location>
</feature>
<dbReference type="PROSITE" id="PS50123">
    <property type="entry name" value="CHER"/>
    <property type="match status" value="1"/>
</dbReference>
<dbReference type="GO" id="GO:0008983">
    <property type="term" value="F:protein-glutamate O-methyltransferase activity"/>
    <property type="evidence" value="ECO:0007669"/>
    <property type="project" value="UniProtKB-EC"/>
</dbReference>
<keyword evidence="5" id="KW-0949">S-adenosyl-L-methionine</keyword>
<feature type="active site" evidence="6">
    <location>
        <position position="72"/>
    </location>
</feature>
<evidence type="ECO:0000256" key="6">
    <source>
        <dbReference type="PROSITE-ProRule" id="PRU00050"/>
    </source>
</evidence>
<organism evidence="9 10">
    <name type="scientific">Entotheonella factor</name>
    <dbReference type="NCBI Taxonomy" id="1429438"/>
    <lineage>
        <taxon>Bacteria</taxon>
        <taxon>Pseudomonadati</taxon>
        <taxon>Nitrospinota/Tectimicrobiota group</taxon>
        <taxon>Candidatus Tectimicrobiota</taxon>
        <taxon>Candidatus Entotheonellia</taxon>
        <taxon>Candidatus Entotheonellales</taxon>
        <taxon>Candidatus Entotheonellaceae</taxon>
        <taxon>Candidatus Entotheonella</taxon>
    </lineage>
</organism>
<dbReference type="GO" id="GO:0032259">
    <property type="term" value="P:methylation"/>
    <property type="evidence" value="ECO:0007669"/>
    <property type="project" value="UniProtKB-KW"/>
</dbReference>
<dbReference type="PANTHER" id="PTHR24422">
    <property type="entry name" value="CHEMOTAXIS PROTEIN METHYLTRANSFERASE"/>
    <property type="match status" value="1"/>
</dbReference>
<proteinExistence type="predicted"/>
<dbReference type="SUPFAM" id="SSF53335">
    <property type="entry name" value="S-adenosyl-L-methionine-dependent methyltransferases"/>
    <property type="match status" value="1"/>
</dbReference>
<evidence type="ECO:0000313" key="10">
    <source>
        <dbReference type="Proteomes" id="UP000019141"/>
    </source>
</evidence>
<gene>
    <name evidence="9" type="ORF">ETSY1_22585</name>
</gene>
<dbReference type="GO" id="GO:0005737">
    <property type="term" value="C:cytoplasm"/>
    <property type="evidence" value="ECO:0007669"/>
    <property type="project" value="InterPro"/>
</dbReference>
<dbReference type="Pfam" id="PF03705">
    <property type="entry name" value="CheR_N"/>
    <property type="match status" value="1"/>
</dbReference>
<dbReference type="Gene3D" id="3.40.50.150">
    <property type="entry name" value="Vaccinia Virus protein VP39"/>
    <property type="match status" value="1"/>
</dbReference>
<dbReference type="SUPFAM" id="SSF47757">
    <property type="entry name" value="Chemotaxis receptor methyltransferase CheR, N-terminal domain"/>
    <property type="match status" value="1"/>
</dbReference>
<dbReference type="EC" id="2.1.1.80" evidence="2"/>
<dbReference type="InterPro" id="IPR022642">
    <property type="entry name" value="CheR_C"/>
</dbReference>
<keyword evidence="4" id="KW-0808">Transferase</keyword>
<evidence type="ECO:0000313" key="9">
    <source>
        <dbReference type="EMBL" id="ETW97459.1"/>
    </source>
</evidence>
<dbReference type="InterPro" id="IPR050903">
    <property type="entry name" value="Bact_Chemotaxis_MeTrfase"/>
</dbReference>
<keyword evidence="3" id="KW-0489">Methyltransferase</keyword>
<comment type="caution">
    <text evidence="9">The sequence shown here is derived from an EMBL/GenBank/DDBJ whole genome shotgun (WGS) entry which is preliminary data.</text>
</comment>
<dbReference type="PANTHER" id="PTHR24422:SF27">
    <property type="entry name" value="PROTEIN-GLUTAMATE O-METHYLTRANSFERASE"/>
    <property type="match status" value="1"/>
</dbReference>
<dbReference type="InterPro" id="IPR036804">
    <property type="entry name" value="CheR_N_sf"/>
</dbReference>
<keyword evidence="10" id="KW-1185">Reference proteome</keyword>
<evidence type="ECO:0000256" key="3">
    <source>
        <dbReference type="ARBA" id="ARBA00022603"/>
    </source>
</evidence>
<feature type="domain" description="CheB-type methylesterase" evidence="7">
    <location>
        <begin position="33"/>
        <end position="224"/>
    </location>
</feature>
<dbReference type="HOGENOM" id="CLU_033129_0_0_7"/>
<feature type="domain" description="CheR-type methyltransferase" evidence="8">
    <location>
        <begin position="227"/>
        <end position="497"/>
    </location>
</feature>
<reference evidence="9 10" key="1">
    <citation type="journal article" date="2014" name="Nature">
        <title>An environmental bacterial taxon with a large and distinct metabolic repertoire.</title>
        <authorList>
            <person name="Wilson M.C."/>
            <person name="Mori T."/>
            <person name="Ruckert C."/>
            <person name="Uria A.R."/>
            <person name="Helf M.J."/>
            <person name="Takada K."/>
            <person name="Gernert C."/>
            <person name="Steffens U.A."/>
            <person name="Heycke N."/>
            <person name="Schmitt S."/>
            <person name="Rinke C."/>
            <person name="Helfrich E.J."/>
            <person name="Brachmann A.O."/>
            <person name="Gurgui C."/>
            <person name="Wakimoto T."/>
            <person name="Kracht M."/>
            <person name="Crusemann M."/>
            <person name="Hentschel U."/>
            <person name="Abe I."/>
            <person name="Matsunaga S."/>
            <person name="Kalinowski J."/>
            <person name="Takeyama H."/>
            <person name="Piel J."/>
        </authorList>
    </citation>
    <scope>NUCLEOTIDE SEQUENCE [LARGE SCALE GENOMIC DNA]</scope>
    <source>
        <strain evidence="10">TSY1</strain>
    </source>
</reference>
<evidence type="ECO:0000256" key="1">
    <source>
        <dbReference type="ARBA" id="ARBA00001541"/>
    </source>
</evidence>
<dbReference type="Pfam" id="PF01739">
    <property type="entry name" value="CheR"/>
    <property type="match status" value="1"/>
</dbReference>
<dbReference type="Pfam" id="PF01339">
    <property type="entry name" value="CheB_methylest"/>
    <property type="match status" value="1"/>
</dbReference>
<dbReference type="InterPro" id="IPR000673">
    <property type="entry name" value="Sig_transdc_resp-reg_Me-estase"/>
</dbReference>
<evidence type="ECO:0000256" key="4">
    <source>
        <dbReference type="ARBA" id="ARBA00022679"/>
    </source>
</evidence>
<evidence type="ECO:0000259" key="8">
    <source>
        <dbReference type="PROSITE" id="PS50123"/>
    </source>
</evidence>
<evidence type="ECO:0000256" key="2">
    <source>
        <dbReference type="ARBA" id="ARBA00012534"/>
    </source>
</evidence>
<dbReference type="InterPro" id="IPR029063">
    <property type="entry name" value="SAM-dependent_MTases_sf"/>
</dbReference>